<evidence type="ECO:0000256" key="2">
    <source>
        <dbReference type="ARBA" id="ARBA00022840"/>
    </source>
</evidence>
<dbReference type="PANTHER" id="PTHR16305">
    <property type="entry name" value="TESTICULAR SOLUBLE ADENYLYL CYCLASE"/>
    <property type="match status" value="1"/>
</dbReference>
<gene>
    <name evidence="4" type="ORF">SAMN05192576_2890</name>
</gene>
<dbReference type="EMBL" id="FNIC01000004">
    <property type="protein sequence ID" value="SDN82981.1"/>
    <property type="molecule type" value="Genomic_DNA"/>
</dbReference>
<dbReference type="InterPro" id="IPR011990">
    <property type="entry name" value="TPR-like_helical_dom_sf"/>
</dbReference>
<dbReference type="InterPro" id="IPR000792">
    <property type="entry name" value="Tscrpt_reg_LuxR_C"/>
</dbReference>
<dbReference type="InterPro" id="IPR041664">
    <property type="entry name" value="AAA_16"/>
</dbReference>
<dbReference type="PANTHER" id="PTHR16305:SF35">
    <property type="entry name" value="TRANSCRIPTIONAL ACTIVATOR DOMAIN"/>
    <property type="match status" value="1"/>
</dbReference>
<dbReference type="InterPro" id="IPR027417">
    <property type="entry name" value="P-loop_NTPase"/>
</dbReference>
<dbReference type="AlphaFoldDB" id="A0A1H0EKT7"/>
<dbReference type="Proteomes" id="UP000199004">
    <property type="component" value="Unassembled WGS sequence"/>
</dbReference>
<dbReference type="OrthoDB" id="5476461at2"/>
<evidence type="ECO:0000313" key="5">
    <source>
        <dbReference type="Proteomes" id="UP000199004"/>
    </source>
</evidence>
<evidence type="ECO:0000256" key="1">
    <source>
        <dbReference type="ARBA" id="ARBA00022741"/>
    </source>
</evidence>
<dbReference type="InterPro" id="IPR036388">
    <property type="entry name" value="WH-like_DNA-bd_sf"/>
</dbReference>
<keyword evidence="5" id="KW-1185">Reference proteome</keyword>
<dbReference type="PROSITE" id="PS50043">
    <property type="entry name" value="HTH_LUXR_2"/>
    <property type="match status" value="1"/>
</dbReference>
<dbReference type="GO" id="GO:0005524">
    <property type="term" value="F:ATP binding"/>
    <property type="evidence" value="ECO:0007669"/>
    <property type="project" value="UniProtKB-KW"/>
</dbReference>
<dbReference type="Gene3D" id="1.10.10.10">
    <property type="entry name" value="Winged helix-like DNA-binding domain superfamily/Winged helix DNA-binding domain"/>
    <property type="match status" value="1"/>
</dbReference>
<dbReference type="PRINTS" id="PR00038">
    <property type="entry name" value="HTHLUXR"/>
</dbReference>
<dbReference type="InterPro" id="IPR016032">
    <property type="entry name" value="Sig_transdc_resp-reg_C-effctor"/>
</dbReference>
<dbReference type="PROSITE" id="PS00622">
    <property type="entry name" value="HTH_LUXR_1"/>
    <property type="match status" value="1"/>
</dbReference>
<dbReference type="SUPFAM" id="SSF52540">
    <property type="entry name" value="P-loop containing nucleoside triphosphate hydrolases"/>
    <property type="match status" value="1"/>
</dbReference>
<dbReference type="Pfam" id="PF13191">
    <property type="entry name" value="AAA_16"/>
    <property type="match status" value="1"/>
</dbReference>
<organism evidence="4 5">
    <name type="scientific">Nocardioides szechwanensis</name>
    <dbReference type="NCBI Taxonomy" id="1005944"/>
    <lineage>
        <taxon>Bacteria</taxon>
        <taxon>Bacillati</taxon>
        <taxon>Actinomycetota</taxon>
        <taxon>Actinomycetes</taxon>
        <taxon>Propionibacteriales</taxon>
        <taxon>Nocardioidaceae</taxon>
        <taxon>Nocardioides</taxon>
    </lineage>
</organism>
<evidence type="ECO:0000313" key="4">
    <source>
        <dbReference type="EMBL" id="SDN82981.1"/>
    </source>
</evidence>
<dbReference type="Gene3D" id="1.25.40.10">
    <property type="entry name" value="Tetratricopeptide repeat domain"/>
    <property type="match status" value="1"/>
</dbReference>
<evidence type="ECO:0000259" key="3">
    <source>
        <dbReference type="PROSITE" id="PS50043"/>
    </source>
</evidence>
<feature type="domain" description="HTH luxR-type" evidence="3">
    <location>
        <begin position="920"/>
        <end position="985"/>
    </location>
</feature>
<dbReference type="GO" id="GO:0006355">
    <property type="term" value="P:regulation of DNA-templated transcription"/>
    <property type="evidence" value="ECO:0007669"/>
    <property type="project" value="InterPro"/>
</dbReference>
<keyword evidence="1" id="KW-0547">Nucleotide-binding</keyword>
<dbReference type="SUPFAM" id="SSF48452">
    <property type="entry name" value="TPR-like"/>
    <property type="match status" value="1"/>
</dbReference>
<sequence length="988" mass="105847">METMAHTSRTMVGRDAELTEIASSLGVSSDSGAASGPGAVLLSGDAGVGKTRLLMELRDLALAEGWQVVAGHCLDFGDSALPYLPFSEVLGRLATDLPDVVDTVVVVHPVLARLQPGRRVLSATEGTGSSDTGSTDGGHSLDRSDLFGAVHALLEAVAEKCPVLLVIEDMHWADQSTRDLLGFLFSRPFEGPVAIVASYRSDDLHRRHPLRRQVAEWSRLRGVDRVALAPLPDDAVRALIGELVPSGLSEKELADIVARAEGNAFFVEELTSAAAAPGSWVPADLADVLLVRLDRLDDNARQVVRTASASGRKVAHDMLEAASGLDGTALEEGLRKAVEMNVLVSEAGYYAFRHALLGEAVYDDLLPGERVRLHRQYAVALSEGSARGTAAELARHARLANDLDTALSASIRAGKEASTVGGPDEAAYHFQQALELLADPQRCADTDVDLSKLVVATADALTASGDPERAIAVIQEQLDRLPPDSSDVWRARMLSAQANALYITETETDPTALSAQAVALAPEGESPLRARVLANHARILAAWGRYDEAQTVGMDALALAERLDLNELASDAITTLSGLKKAGPKEGLRAALNEAVGRAERAGAVHAELRGRFFLGRSYEDWAEFDEAVRWFGSAIRRAEAAGIPWAPYGFESRWQLAMVHLYRGEWDEVLRLTDVADSSPPPIPNAMLAPLRLHVQQARGVDVERQVEALRKFWPREGSIAIHAAELEMVAVGRRGDPAGVLAVYGDAVTVLTRIWHPWFSARIRLAAVAMSAIADSLPRMSGAERADYGGAVDRLCADGHNVLDRYADPSGHWGPEGRAWMKRLDAETLRARWLVGLDVPPQDVLVETWREAETLFDDFGHVHELAAVRVGLAGILRAGGDLPAAREVGDLARTAAHALGAQPLLDQLKALGSAPQRSDATPDALTPREREILALVAAGRSNGEIGKQLFISAKTVSVHVSNILGKLGASGRTEAAAIARRRGLLE</sequence>
<name>A0A1H0EKT7_9ACTN</name>
<proteinExistence type="predicted"/>
<dbReference type="GO" id="GO:0004016">
    <property type="term" value="F:adenylate cyclase activity"/>
    <property type="evidence" value="ECO:0007669"/>
    <property type="project" value="TreeGrafter"/>
</dbReference>
<dbReference type="SUPFAM" id="SSF46894">
    <property type="entry name" value="C-terminal effector domain of the bipartite response regulators"/>
    <property type="match status" value="1"/>
</dbReference>
<reference evidence="4 5" key="1">
    <citation type="submission" date="2016-10" db="EMBL/GenBank/DDBJ databases">
        <authorList>
            <person name="de Groot N.N."/>
        </authorList>
    </citation>
    <scope>NUCLEOTIDE SEQUENCE [LARGE SCALE GENOMIC DNA]</scope>
    <source>
        <strain evidence="4 5">CGMCC 1.11147</strain>
    </source>
</reference>
<accession>A0A1H0EKT7</accession>
<dbReference type="Pfam" id="PF00196">
    <property type="entry name" value="GerE"/>
    <property type="match status" value="1"/>
</dbReference>
<dbReference type="STRING" id="1005944.SAMN05192576_2890"/>
<keyword evidence="2" id="KW-0067">ATP-binding</keyword>
<protein>
    <submittedName>
        <fullName evidence="4">Regulatory protein, luxR family</fullName>
    </submittedName>
</protein>
<dbReference type="SMART" id="SM00421">
    <property type="entry name" value="HTH_LUXR"/>
    <property type="match status" value="1"/>
</dbReference>
<dbReference type="GO" id="GO:0003677">
    <property type="term" value="F:DNA binding"/>
    <property type="evidence" value="ECO:0007669"/>
    <property type="project" value="InterPro"/>
</dbReference>
<dbReference type="GO" id="GO:0005737">
    <property type="term" value="C:cytoplasm"/>
    <property type="evidence" value="ECO:0007669"/>
    <property type="project" value="TreeGrafter"/>
</dbReference>
<dbReference type="CDD" id="cd06170">
    <property type="entry name" value="LuxR_C_like"/>
    <property type="match status" value="1"/>
</dbReference>